<feature type="domain" description="C2H2-type" evidence="7">
    <location>
        <begin position="541"/>
        <end position="569"/>
    </location>
</feature>
<dbReference type="Proteomes" id="UP001347796">
    <property type="component" value="Unassembled WGS sequence"/>
</dbReference>
<protein>
    <recommendedName>
        <fullName evidence="7">C2H2-type domain-containing protein</fullName>
    </recommendedName>
</protein>
<dbReference type="GO" id="GO:0000977">
    <property type="term" value="F:RNA polymerase II transcription regulatory region sequence-specific DNA binding"/>
    <property type="evidence" value="ECO:0007669"/>
    <property type="project" value="TreeGrafter"/>
</dbReference>
<dbReference type="InterPro" id="IPR013087">
    <property type="entry name" value="Znf_C2H2_type"/>
</dbReference>
<evidence type="ECO:0000256" key="3">
    <source>
        <dbReference type="ARBA" id="ARBA00022771"/>
    </source>
</evidence>
<name>A0AAN8PY62_PATCE</name>
<organism evidence="8 9">
    <name type="scientific">Patella caerulea</name>
    <name type="common">Rayed Mediterranean limpet</name>
    <dbReference type="NCBI Taxonomy" id="87958"/>
    <lineage>
        <taxon>Eukaryota</taxon>
        <taxon>Metazoa</taxon>
        <taxon>Spiralia</taxon>
        <taxon>Lophotrochozoa</taxon>
        <taxon>Mollusca</taxon>
        <taxon>Gastropoda</taxon>
        <taxon>Patellogastropoda</taxon>
        <taxon>Patelloidea</taxon>
        <taxon>Patellidae</taxon>
        <taxon>Patella</taxon>
    </lineage>
</organism>
<comment type="caution">
    <text evidence="8">The sequence shown here is derived from an EMBL/GenBank/DDBJ whole genome shotgun (WGS) entry which is preliminary data.</text>
</comment>
<keyword evidence="2" id="KW-0677">Repeat</keyword>
<evidence type="ECO:0000256" key="1">
    <source>
        <dbReference type="ARBA" id="ARBA00022723"/>
    </source>
</evidence>
<accession>A0AAN8PY62</accession>
<dbReference type="Gene3D" id="3.30.160.60">
    <property type="entry name" value="Classic Zinc Finger"/>
    <property type="match status" value="4"/>
</dbReference>
<dbReference type="PROSITE" id="PS00028">
    <property type="entry name" value="ZINC_FINGER_C2H2_1"/>
    <property type="match status" value="6"/>
</dbReference>
<evidence type="ECO:0000313" key="9">
    <source>
        <dbReference type="Proteomes" id="UP001347796"/>
    </source>
</evidence>
<evidence type="ECO:0000256" key="2">
    <source>
        <dbReference type="ARBA" id="ARBA00022737"/>
    </source>
</evidence>
<dbReference type="InterPro" id="IPR036236">
    <property type="entry name" value="Znf_C2H2_sf"/>
</dbReference>
<feature type="domain" description="C2H2-type" evidence="7">
    <location>
        <begin position="570"/>
        <end position="592"/>
    </location>
</feature>
<dbReference type="SMART" id="SM00355">
    <property type="entry name" value="ZnF_C2H2"/>
    <property type="match status" value="9"/>
</dbReference>
<evidence type="ECO:0000256" key="5">
    <source>
        <dbReference type="PROSITE-ProRule" id="PRU00042"/>
    </source>
</evidence>
<keyword evidence="9" id="KW-1185">Reference proteome</keyword>
<dbReference type="PANTHER" id="PTHR24379:SF127">
    <property type="entry name" value="BLOODY FINGERS-RELATED"/>
    <property type="match status" value="1"/>
</dbReference>
<feature type="domain" description="C2H2-type" evidence="7">
    <location>
        <begin position="488"/>
        <end position="511"/>
    </location>
</feature>
<keyword evidence="3 5" id="KW-0863">Zinc-finger</keyword>
<dbReference type="Pfam" id="PF00096">
    <property type="entry name" value="zf-C2H2"/>
    <property type="match status" value="4"/>
</dbReference>
<dbReference type="GO" id="GO:0005634">
    <property type="term" value="C:nucleus"/>
    <property type="evidence" value="ECO:0007669"/>
    <property type="project" value="TreeGrafter"/>
</dbReference>
<gene>
    <name evidence="8" type="ORF">SNE40_007967</name>
</gene>
<keyword evidence="4" id="KW-0862">Zinc</keyword>
<dbReference type="GO" id="GO:0000981">
    <property type="term" value="F:DNA-binding transcription factor activity, RNA polymerase II-specific"/>
    <property type="evidence" value="ECO:0007669"/>
    <property type="project" value="TreeGrafter"/>
</dbReference>
<proteinExistence type="predicted"/>
<dbReference type="PROSITE" id="PS50157">
    <property type="entry name" value="ZINC_FINGER_C2H2_2"/>
    <property type="match status" value="7"/>
</dbReference>
<feature type="compositionally biased region" description="Low complexity" evidence="6">
    <location>
        <begin position="158"/>
        <end position="170"/>
    </location>
</feature>
<dbReference type="AlphaFoldDB" id="A0AAN8PY62"/>
<dbReference type="PANTHER" id="PTHR24379">
    <property type="entry name" value="KRAB AND ZINC FINGER DOMAIN-CONTAINING"/>
    <property type="match status" value="1"/>
</dbReference>
<feature type="domain" description="C2H2-type" evidence="7">
    <location>
        <begin position="401"/>
        <end position="429"/>
    </location>
</feature>
<feature type="region of interest" description="Disordered" evidence="6">
    <location>
        <begin position="151"/>
        <end position="170"/>
    </location>
</feature>
<evidence type="ECO:0000259" key="7">
    <source>
        <dbReference type="PROSITE" id="PS50157"/>
    </source>
</evidence>
<dbReference type="EMBL" id="JAZGQO010000006">
    <property type="protein sequence ID" value="KAK6185819.1"/>
    <property type="molecule type" value="Genomic_DNA"/>
</dbReference>
<sequence length="610" mass="69271">MPQFTFTNRLMEKALRKAFLDGVMEIYESSHEPRIYSITLEGSLSLLINKSEKYYIKIQETAERAKNVEQSLITKPILENVPQIVSYSVRNQSVSNSSNDSSSNMLTSPLDSHSDIAGIEPEEETYSTYASNTTSLSIPTTRTPMITYTAKVQQRAPSKSSMSTSTTDSTTTMVTPIITEVKSLNEKLKNSEKPMESRNVEVSASASMRVDGVGEGEDNMDDDVLVVHPDWTEIPKSSGVKREREEVNKNGHTSKKIRTNACGSINDDIPSPKSLNERFHFHRNVVECPLCNEPISNQTFLLLHLDRHRKEFVEECPVCKQGGQPLDVLLFHLTNFHLTTPSAKPPHLHLATTSGNDSRLRIDPSKMVQLMLDHENEKSSTTGGKDEEKKGEDDGEFQIEYVCDLCGDSFNSGNDLNIHNKSVHGDDASEDFRCCECNVKFQNMFLFQDHMLDHHKEEEKYKCETCGEEFVKSEKLKEHIKLAHTISYNCSHCKKLFKDNKSLIEHEKTHALFVCDLCDAPFTSTRAYNAHRRSHVDAKPHVCHICQSTFLKKGDMAKHMRTIHEPKKLYMCKVCGRTGTRSDNMRVHVRTHKKGYSREMVDSLLQRVDQ</sequence>
<dbReference type="GO" id="GO:0008270">
    <property type="term" value="F:zinc ion binding"/>
    <property type="evidence" value="ECO:0007669"/>
    <property type="project" value="UniProtKB-KW"/>
</dbReference>
<feature type="domain" description="C2H2-type" evidence="7">
    <location>
        <begin position="461"/>
        <end position="485"/>
    </location>
</feature>
<evidence type="ECO:0000256" key="6">
    <source>
        <dbReference type="SAM" id="MobiDB-lite"/>
    </source>
</evidence>
<evidence type="ECO:0000256" key="4">
    <source>
        <dbReference type="ARBA" id="ARBA00022833"/>
    </source>
</evidence>
<reference evidence="8 9" key="1">
    <citation type="submission" date="2024-01" db="EMBL/GenBank/DDBJ databases">
        <title>The genome of the rayed Mediterranean limpet Patella caerulea (Linnaeus, 1758).</title>
        <authorList>
            <person name="Anh-Thu Weber A."/>
            <person name="Halstead-Nussloch G."/>
        </authorList>
    </citation>
    <scope>NUCLEOTIDE SEQUENCE [LARGE SCALE GENOMIC DNA]</scope>
    <source>
        <strain evidence="8">AATW-2023a</strain>
        <tissue evidence="8">Whole specimen</tissue>
    </source>
</reference>
<dbReference type="SUPFAM" id="SSF57667">
    <property type="entry name" value="beta-beta-alpha zinc fingers"/>
    <property type="match status" value="3"/>
</dbReference>
<dbReference type="Pfam" id="PF13912">
    <property type="entry name" value="zf-C2H2_6"/>
    <property type="match status" value="1"/>
</dbReference>
<evidence type="ECO:0000313" key="8">
    <source>
        <dbReference type="EMBL" id="KAK6185819.1"/>
    </source>
</evidence>
<feature type="domain" description="C2H2-type" evidence="7">
    <location>
        <begin position="432"/>
        <end position="459"/>
    </location>
</feature>
<feature type="domain" description="C2H2-type" evidence="7">
    <location>
        <begin position="513"/>
        <end position="540"/>
    </location>
</feature>
<keyword evidence="1" id="KW-0479">Metal-binding</keyword>